<dbReference type="CDD" id="cd13679">
    <property type="entry name" value="PBP2_TRAP_YiaO_like"/>
    <property type="match status" value="1"/>
</dbReference>
<dbReference type="InterPro" id="IPR038404">
    <property type="entry name" value="TRAP_DctP_sf"/>
</dbReference>
<dbReference type="GO" id="GO:0055085">
    <property type="term" value="P:transmembrane transport"/>
    <property type="evidence" value="ECO:0007669"/>
    <property type="project" value="InterPro"/>
</dbReference>
<dbReference type="InterPro" id="IPR018389">
    <property type="entry name" value="DctP_fam"/>
</dbReference>
<name>A0A7C9J1P7_9BURK</name>
<gene>
    <name evidence="4" type="ORF">F5985_03895</name>
</gene>
<feature type="chain" id="PRO_5028851604" evidence="3">
    <location>
        <begin position="28"/>
        <end position="349"/>
    </location>
</feature>
<evidence type="ECO:0000313" key="4">
    <source>
        <dbReference type="EMBL" id="MYZ51295.1"/>
    </source>
</evidence>
<evidence type="ECO:0000256" key="2">
    <source>
        <dbReference type="SAM" id="Coils"/>
    </source>
</evidence>
<dbReference type="NCBIfam" id="TIGR00787">
    <property type="entry name" value="dctP"/>
    <property type="match status" value="1"/>
</dbReference>
<dbReference type="Pfam" id="PF03480">
    <property type="entry name" value="DctP"/>
    <property type="match status" value="1"/>
</dbReference>
<dbReference type="SUPFAM" id="SSF53850">
    <property type="entry name" value="Periplasmic binding protein-like II"/>
    <property type="match status" value="2"/>
</dbReference>
<dbReference type="EMBL" id="VYSB01000003">
    <property type="protein sequence ID" value="MYZ51295.1"/>
    <property type="molecule type" value="Genomic_DNA"/>
</dbReference>
<reference evidence="4 5" key="1">
    <citation type="submission" date="2019-09" db="EMBL/GenBank/DDBJ databases">
        <title>Identification of Malikia spinosa a prominent benzene-, toluene-, and ethylbenzene-degrading bacterium: enrichment, isolation and whole genome sequencing.</title>
        <authorList>
            <person name="Tancsics A."/>
            <person name="Revesz F."/>
            <person name="Kriszt B."/>
        </authorList>
    </citation>
    <scope>NUCLEOTIDE SEQUENCE [LARGE SCALE GENOMIC DNA]</scope>
    <source>
        <strain evidence="4 5">AB6</strain>
    </source>
</reference>
<keyword evidence="2" id="KW-0175">Coiled coil</keyword>
<dbReference type="PANTHER" id="PTHR33376:SF2">
    <property type="entry name" value="DICARBOXYLATE-BINDING PERIPLASMIC PROTEIN"/>
    <property type="match status" value="1"/>
</dbReference>
<keyword evidence="1 3" id="KW-0732">Signal</keyword>
<comment type="caution">
    <text evidence="4">The sequence shown here is derived from an EMBL/GenBank/DDBJ whole genome shotgun (WGS) entry which is preliminary data.</text>
</comment>
<dbReference type="Gene3D" id="3.40.190.170">
    <property type="entry name" value="Bacterial extracellular solute-binding protein, family 7"/>
    <property type="match status" value="1"/>
</dbReference>
<evidence type="ECO:0000256" key="1">
    <source>
        <dbReference type="ARBA" id="ARBA00022729"/>
    </source>
</evidence>
<sequence>MQQFKRQFLAAAVATVAAVTFSGAAFAQVKERTLKFAMQNSAGSAQYDAAIKFADIVKAKSGGKIKVNVFGGGALGKDTAVVSAMQGGTIDLCVMNSSLLAGVVKEMALYDFPFVFANEQEAYTVVDGAFGKKLHAMLESKGLVGLSYWELGFRHFHNSKRPIAKLEDLQGLKIRVIETPIYVDFMRAMGANPVPLPYPELYGALEQGAVDGGTQPVINMTSAKLYEVQKYFSLTGHMYNPQSVIYSKKIWDGFSAEEKKLLQDAADEARDYQRKISRERNAAGIAELKAKGMQINELPAADRAKIKEKAQPVVDKYTKQIGEPLVNELYAAVDKARAAAAAPAAAKKK</sequence>
<dbReference type="InterPro" id="IPR004682">
    <property type="entry name" value="TRAP_DctP"/>
</dbReference>
<dbReference type="InterPro" id="IPR006311">
    <property type="entry name" value="TAT_signal"/>
</dbReference>
<dbReference type="GO" id="GO:0030246">
    <property type="term" value="F:carbohydrate binding"/>
    <property type="evidence" value="ECO:0007669"/>
    <property type="project" value="TreeGrafter"/>
</dbReference>
<dbReference type="GO" id="GO:0030288">
    <property type="term" value="C:outer membrane-bounded periplasmic space"/>
    <property type="evidence" value="ECO:0007669"/>
    <property type="project" value="InterPro"/>
</dbReference>
<evidence type="ECO:0000256" key="3">
    <source>
        <dbReference type="SAM" id="SignalP"/>
    </source>
</evidence>
<feature type="coiled-coil region" evidence="2">
    <location>
        <begin position="255"/>
        <end position="282"/>
    </location>
</feature>
<proteinExistence type="predicted"/>
<dbReference type="RefSeq" id="WP_161124402.1">
    <property type="nucleotide sequence ID" value="NZ_VYSB01000003.1"/>
</dbReference>
<dbReference type="PROSITE" id="PS51318">
    <property type="entry name" value="TAT"/>
    <property type="match status" value="1"/>
</dbReference>
<evidence type="ECO:0000313" key="5">
    <source>
        <dbReference type="Proteomes" id="UP000481947"/>
    </source>
</evidence>
<protein>
    <submittedName>
        <fullName evidence="4">TRAP transporter substrate-binding protein</fullName>
    </submittedName>
</protein>
<dbReference type="PIRSF" id="PIRSF006470">
    <property type="entry name" value="DctB"/>
    <property type="match status" value="1"/>
</dbReference>
<feature type="signal peptide" evidence="3">
    <location>
        <begin position="1"/>
        <end position="27"/>
    </location>
</feature>
<accession>A0A7C9J1P7</accession>
<dbReference type="PANTHER" id="PTHR33376">
    <property type="match status" value="1"/>
</dbReference>
<organism evidence="4 5">
    <name type="scientific">Malikia spinosa</name>
    <dbReference type="NCBI Taxonomy" id="86180"/>
    <lineage>
        <taxon>Bacteria</taxon>
        <taxon>Pseudomonadati</taxon>
        <taxon>Pseudomonadota</taxon>
        <taxon>Betaproteobacteria</taxon>
        <taxon>Burkholderiales</taxon>
        <taxon>Comamonadaceae</taxon>
        <taxon>Malikia</taxon>
    </lineage>
</organism>
<dbReference type="Proteomes" id="UP000481947">
    <property type="component" value="Unassembled WGS sequence"/>
</dbReference>
<dbReference type="AlphaFoldDB" id="A0A7C9J1P7"/>
<dbReference type="NCBIfam" id="NF037995">
    <property type="entry name" value="TRAP_S1"/>
    <property type="match status" value="1"/>
</dbReference>